<evidence type="ECO:0000256" key="3">
    <source>
        <dbReference type="ARBA" id="ARBA00022801"/>
    </source>
</evidence>
<dbReference type="GO" id="GO:0045493">
    <property type="term" value="P:xylan catabolic process"/>
    <property type="evidence" value="ECO:0007669"/>
    <property type="project" value="InterPro"/>
</dbReference>
<dbReference type="Pfam" id="PF01915">
    <property type="entry name" value="Glyco_hydro_3_C"/>
    <property type="match status" value="1"/>
</dbReference>
<dbReference type="GO" id="GO:0009044">
    <property type="term" value="F:xylan 1,4-beta-xylosidase activity"/>
    <property type="evidence" value="ECO:0007669"/>
    <property type="project" value="InterPro"/>
</dbReference>
<gene>
    <name evidence="6" type="ORF">EAH73_00695</name>
</gene>
<dbReference type="PROSITE" id="PS51820">
    <property type="entry name" value="PA14"/>
    <property type="match status" value="1"/>
</dbReference>
<dbReference type="InterPro" id="IPR011658">
    <property type="entry name" value="PA14_dom"/>
</dbReference>
<dbReference type="Pfam" id="PF07691">
    <property type="entry name" value="PA14"/>
    <property type="match status" value="1"/>
</dbReference>
<dbReference type="Gene3D" id="3.20.20.300">
    <property type="entry name" value="Glycoside hydrolase, family 3, N-terminal domain"/>
    <property type="match status" value="1"/>
</dbReference>
<dbReference type="InterPro" id="IPR036962">
    <property type="entry name" value="Glyco_hydro_3_N_sf"/>
</dbReference>
<dbReference type="SMART" id="SM01217">
    <property type="entry name" value="Fn3_like"/>
    <property type="match status" value="1"/>
</dbReference>
<reference evidence="6 7" key="1">
    <citation type="journal article" date="2019" name="Environ. Microbiol.">
        <title>Species interactions and distinct microbial communities in high Arctic permafrost affected cryosols are associated with the CH4 and CO2 gas fluxes.</title>
        <authorList>
            <person name="Altshuler I."/>
            <person name="Hamel J."/>
            <person name="Turney S."/>
            <person name="Magnuson E."/>
            <person name="Levesque R."/>
            <person name="Greer C."/>
            <person name="Whyte L.G."/>
        </authorList>
    </citation>
    <scope>NUCLEOTIDE SEQUENCE [LARGE SCALE GENOMIC DNA]</scope>
    <source>
        <strain evidence="6 7">S9.2P</strain>
    </source>
</reference>
<dbReference type="Pfam" id="PF00933">
    <property type="entry name" value="Glyco_hydro_3"/>
    <property type="match status" value="1"/>
</dbReference>
<sequence length="886" mass="96565">MKLVTTLLGLLLLASGAQSPPAAPAADFPFQNPDLPLDQRVDDLVGRLTLPEKVSQMLNASPAIDRLGIPAYNWWNEALHGVARTGLKTTVFPQAIGMAATFDKDAMLAMATMTSDEARAVHQEYVRRGERGIYQGLTFWTPNINIFRDPRWGRGQETYGEDPYLTGQLGSALVHGFQGDDPKYLKITACAKHFAVHSGPESSRHEYNAQISDYDLWDTYLPAFRDLIVDAKVAGVMCAYNAYAGQPCCGSDILMTNILYKKWNFKGYVTSDCGGIDDFWQHHKTDPDAATAAANAVMHGTDIECGGQPGTYSSLLEAVQKKLITEQQLDVSVKRLYKIRFQLGMFDPVERVKYARIPMSVVESAPHQAHALKMARESMVLLKNEKNTLPLRKNLKKIVVMGPNADNESVQLGNYNGFPTTLVTPLAGIRAKVGAGTEVVYMQGVDYASNTVYEPLDLNQQLSYDGKPGFRAEYFKGIGLEGPAVATRQEAGLDRYLANVKMEVAPGLPAENFSARYLATFTPAKTEDLALQISGDDGYRLFVDDKLVIDAWAERGFSTKEHLLGVTAGKPLRIKLEYLQTDRRTILKFTGAKVVTMNAANILARVKDADAIVFVGGISPKLEGEEMNVKVPGFSGGDRTTIGLPQVQTDLLKVLHSSGKPVVLALMTGSALATPWEAAHLPAILNAWYGGQAAGTALADVLFGDYNPAGRLPVTFYKSETQLPAFDDYSMAGRTYRYFTGEPLYPFGHGLSYTTFKYSNLKLLSKPVTGQPLRVSVQVQNTGARAGDEVVQLYVRHPGATGRVARHALEGFRRVSLAAGQQQTVQFTLTPRQLSRLDAQAHRVEAPGRVQVFVGGGQPLAAAVQAGRVQQASVLLAGAPVAIDQK</sequence>
<comment type="similarity">
    <text evidence="1">Belongs to the glycosyl hydrolase 3 family.</text>
</comment>
<dbReference type="InterPro" id="IPR037524">
    <property type="entry name" value="PA14/GLEYA"/>
</dbReference>
<dbReference type="InterPro" id="IPR017853">
    <property type="entry name" value="GH"/>
</dbReference>
<evidence type="ECO:0000259" key="5">
    <source>
        <dbReference type="PROSITE" id="PS51820"/>
    </source>
</evidence>
<feature type="chain" id="PRO_5021265285" evidence="4">
    <location>
        <begin position="26"/>
        <end position="886"/>
    </location>
</feature>
<dbReference type="Gene3D" id="3.40.50.1700">
    <property type="entry name" value="Glycoside hydrolase family 3 C-terminal domain"/>
    <property type="match status" value="2"/>
</dbReference>
<dbReference type="InterPro" id="IPR044993">
    <property type="entry name" value="BXL"/>
</dbReference>
<comment type="caution">
    <text evidence="6">The sequence shown here is derived from an EMBL/GenBank/DDBJ whole genome shotgun (WGS) entry which is preliminary data.</text>
</comment>
<dbReference type="PANTHER" id="PTHR42721">
    <property type="entry name" value="SUGAR HYDROLASE-RELATED"/>
    <property type="match status" value="1"/>
</dbReference>
<dbReference type="PRINTS" id="PR00133">
    <property type="entry name" value="GLHYDRLASE3"/>
</dbReference>
<dbReference type="GO" id="GO:0031222">
    <property type="term" value="P:arabinan catabolic process"/>
    <property type="evidence" value="ECO:0007669"/>
    <property type="project" value="TreeGrafter"/>
</dbReference>
<evidence type="ECO:0000313" key="6">
    <source>
        <dbReference type="EMBL" id="TPG71805.1"/>
    </source>
</evidence>
<evidence type="ECO:0000256" key="2">
    <source>
        <dbReference type="ARBA" id="ARBA00022729"/>
    </source>
</evidence>
<dbReference type="Gene3D" id="2.60.40.10">
    <property type="entry name" value="Immunoglobulins"/>
    <property type="match status" value="1"/>
</dbReference>
<feature type="domain" description="PA14" evidence="5">
    <location>
        <begin position="465"/>
        <end position="607"/>
    </location>
</feature>
<dbReference type="InterPro" id="IPR002772">
    <property type="entry name" value="Glyco_hydro_3_C"/>
</dbReference>
<dbReference type="SUPFAM" id="SSF51445">
    <property type="entry name" value="(Trans)glycosidases"/>
    <property type="match status" value="1"/>
</dbReference>
<proteinExistence type="inferred from homology"/>
<organism evidence="6 7">
    <name type="scientific">Hymenobacter nivis</name>
    <dbReference type="NCBI Taxonomy" id="1850093"/>
    <lineage>
        <taxon>Bacteria</taxon>
        <taxon>Pseudomonadati</taxon>
        <taxon>Bacteroidota</taxon>
        <taxon>Cytophagia</taxon>
        <taxon>Cytophagales</taxon>
        <taxon>Hymenobacteraceae</taxon>
        <taxon>Hymenobacter</taxon>
    </lineage>
</organism>
<dbReference type="EMBL" id="RCYZ01000001">
    <property type="protein sequence ID" value="TPG71805.1"/>
    <property type="molecule type" value="Genomic_DNA"/>
</dbReference>
<dbReference type="SUPFAM" id="SSF56988">
    <property type="entry name" value="Anthrax protective antigen"/>
    <property type="match status" value="1"/>
</dbReference>
<dbReference type="GO" id="GO:0046556">
    <property type="term" value="F:alpha-L-arabinofuranosidase activity"/>
    <property type="evidence" value="ECO:0007669"/>
    <property type="project" value="TreeGrafter"/>
</dbReference>
<dbReference type="AlphaFoldDB" id="A0A502HDP9"/>
<dbReference type="SUPFAM" id="SSF52279">
    <property type="entry name" value="Beta-D-glucan exohydrolase, C-terminal domain"/>
    <property type="match status" value="1"/>
</dbReference>
<accession>A0A502HDP9</accession>
<dbReference type="RefSeq" id="WP_140464389.1">
    <property type="nucleotide sequence ID" value="NZ_RCYZ01000001.1"/>
</dbReference>
<name>A0A502HDP9_9BACT</name>
<dbReference type="Proteomes" id="UP000317646">
    <property type="component" value="Unassembled WGS sequence"/>
</dbReference>
<keyword evidence="2 4" id="KW-0732">Signal</keyword>
<evidence type="ECO:0000256" key="4">
    <source>
        <dbReference type="SAM" id="SignalP"/>
    </source>
</evidence>
<evidence type="ECO:0000313" key="7">
    <source>
        <dbReference type="Proteomes" id="UP000317646"/>
    </source>
</evidence>
<dbReference type="InterPro" id="IPR001764">
    <property type="entry name" value="Glyco_hydro_3_N"/>
</dbReference>
<keyword evidence="3 6" id="KW-0378">Hydrolase</keyword>
<dbReference type="Pfam" id="PF14310">
    <property type="entry name" value="Fn3-like"/>
    <property type="match status" value="1"/>
</dbReference>
<dbReference type="SMART" id="SM00758">
    <property type="entry name" value="PA14"/>
    <property type="match status" value="1"/>
</dbReference>
<dbReference type="InterPro" id="IPR026891">
    <property type="entry name" value="Fn3-like"/>
</dbReference>
<dbReference type="InterPro" id="IPR013783">
    <property type="entry name" value="Ig-like_fold"/>
</dbReference>
<dbReference type="OrthoDB" id="9805821at2"/>
<dbReference type="PANTHER" id="PTHR42721:SF3">
    <property type="entry name" value="BETA-D-XYLOSIDASE 5-RELATED"/>
    <property type="match status" value="1"/>
</dbReference>
<feature type="signal peptide" evidence="4">
    <location>
        <begin position="1"/>
        <end position="25"/>
    </location>
</feature>
<evidence type="ECO:0000256" key="1">
    <source>
        <dbReference type="ARBA" id="ARBA00005336"/>
    </source>
</evidence>
<protein>
    <submittedName>
        <fullName evidence="6">Glycosyl hydrolase</fullName>
    </submittedName>
</protein>
<keyword evidence="7" id="KW-1185">Reference proteome</keyword>
<dbReference type="InterPro" id="IPR036881">
    <property type="entry name" value="Glyco_hydro_3_C_sf"/>
</dbReference>